<sequence length="386" mass="44187">MNTNEGHTTSVENDILNAVSNWEKYKQGQAGLPLTQATNAHRDYGSIKRKASIARHSSIQRKDFTNVQELKKYKDKKKFIFHRGFFKRNSKKNTKFTRIQDSNVKVKLEPHRFRNRAELESVMNYTDLRTLNLSQMYPRATDNAAAVYGIKRKYHYRPRVVPTVERIPSRVYHVDDSTVSRKNSIKRSMPSVRNSKVNQMRHRDPVVSITSQAPSGLSTSSTPTAIRRTIRRSKTSPGGYRNIRYRNLSREHQTIMKLWEQYMRNIIYQRIQLRITLMTTALTTDDSGSESGEVSAEDDAAHSILDEYVFPLPPAIEDDKSLSFRYTPTSGLSIDDPIVIPEEEMHEQLMAQPTALRSRLHVIHPGSSSITTTSSSHNHISTPVTA</sequence>
<evidence type="ECO:0000256" key="1">
    <source>
        <dbReference type="SAM" id="MobiDB-lite"/>
    </source>
</evidence>
<dbReference type="Proteomes" id="UP000054886">
    <property type="component" value="Unassembled WGS sequence"/>
</dbReference>
<dbReference type="EMBL" id="LLZZ01000053">
    <property type="protein sequence ID" value="KTB10446.1"/>
    <property type="molecule type" value="Genomic_DNA"/>
</dbReference>
<protein>
    <submittedName>
        <fullName evidence="2">Protein NIS1</fullName>
    </submittedName>
</protein>
<dbReference type="VEuPathDB" id="FungiDB:B1J91_J10318g"/>
<feature type="region of interest" description="Disordered" evidence="1">
    <location>
        <begin position="367"/>
        <end position="386"/>
    </location>
</feature>
<gene>
    <name evidence="2" type="ORF">AO440_003208</name>
</gene>
<evidence type="ECO:0000313" key="3">
    <source>
        <dbReference type="Proteomes" id="UP000054886"/>
    </source>
</evidence>
<reference evidence="2 3" key="1">
    <citation type="submission" date="2015-10" db="EMBL/GenBank/DDBJ databases">
        <title>Draft genomes sequences of Candida glabrata isolates 1A, 1B, 2A, 2B, 3A and 3B.</title>
        <authorList>
            <person name="Haavelsrud O.E."/>
            <person name="Gaustad P."/>
        </authorList>
    </citation>
    <scope>NUCLEOTIDE SEQUENCE [LARGE SCALE GENOMIC DNA]</scope>
    <source>
        <strain evidence="2">910700640</strain>
    </source>
</reference>
<feature type="region of interest" description="Disordered" evidence="1">
    <location>
        <begin position="182"/>
        <end position="201"/>
    </location>
</feature>
<evidence type="ECO:0000313" key="2">
    <source>
        <dbReference type="EMBL" id="KTB10446.1"/>
    </source>
</evidence>
<comment type="caution">
    <text evidence="2">The sequence shown here is derived from an EMBL/GenBank/DDBJ whole genome shotgun (WGS) entry which is preliminary data.</text>
</comment>
<dbReference type="AlphaFoldDB" id="A0A0W0DB82"/>
<name>A0A0W0DB82_CANGB</name>
<dbReference type="VEuPathDB" id="FungiDB:GWK60_J10131"/>
<dbReference type="VEuPathDB" id="FungiDB:GVI51_J10153"/>
<dbReference type="VEuPathDB" id="FungiDB:CAGL0J10318g"/>
<proteinExistence type="predicted"/>
<organism evidence="2 3">
    <name type="scientific">Candida glabrata</name>
    <name type="common">Yeast</name>
    <name type="synonym">Torulopsis glabrata</name>
    <dbReference type="NCBI Taxonomy" id="5478"/>
    <lineage>
        <taxon>Eukaryota</taxon>
        <taxon>Fungi</taxon>
        <taxon>Dikarya</taxon>
        <taxon>Ascomycota</taxon>
        <taxon>Saccharomycotina</taxon>
        <taxon>Saccharomycetes</taxon>
        <taxon>Saccharomycetales</taxon>
        <taxon>Saccharomycetaceae</taxon>
        <taxon>Nakaseomyces</taxon>
    </lineage>
</organism>
<accession>A0A0W0DB82</accession>